<evidence type="ECO:0000313" key="3">
    <source>
        <dbReference type="Proteomes" id="UP001482620"/>
    </source>
</evidence>
<comment type="caution">
    <text evidence="2">The sequence shown here is derived from an EMBL/GenBank/DDBJ whole genome shotgun (WGS) entry which is preliminary data.</text>
</comment>
<name>A0ABV0TUS5_9TELE</name>
<dbReference type="EMBL" id="JAHRIQ010047638">
    <property type="protein sequence ID" value="MEQ2236665.1"/>
    <property type="molecule type" value="Genomic_DNA"/>
</dbReference>
<dbReference type="Proteomes" id="UP001482620">
    <property type="component" value="Unassembled WGS sequence"/>
</dbReference>
<reference evidence="2 3" key="1">
    <citation type="submission" date="2021-06" db="EMBL/GenBank/DDBJ databases">
        <authorList>
            <person name="Palmer J.M."/>
        </authorList>
    </citation>
    <scope>NUCLEOTIDE SEQUENCE [LARGE SCALE GENOMIC DNA]</scope>
    <source>
        <strain evidence="3">if_2019</strain>
        <tissue evidence="2">Muscle</tissue>
    </source>
</reference>
<keyword evidence="1" id="KW-1133">Transmembrane helix</keyword>
<accession>A0ABV0TUS5</accession>
<keyword evidence="1" id="KW-0472">Membrane</keyword>
<keyword evidence="3" id="KW-1185">Reference proteome</keyword>
<evidence type="ECO:0000313" key="2">
    <source>
        <dbReference type="EMBL" id="MEQ2236665.1"/>
    </source>
</evidence>
<organism evidence="2 3">
    <name type="scientific">Ilyodon furcidens</name>
    <name type="common">goldbreast splitfin</name>
    <dbReference type="NCBI Taxonomy" id="33524"/>
    <lineage>
        <taxon>Eukaryota</taxon>
        <taxon>Metazoa</taxon>
        <taxon>Chordata</taxon>
        <taxon>Craniata</taxon>
        <taxon>Vertebrata</taxon>
        <taxon>Euteleostomi</taxon>
        <taxon>Actinopterygii</taxon>
        <taxon>Neopterygii</taxon>
        <taxon>Teleostei</taxon>
        <taxon>Neoteleostei</taxon>
        <taxon>Acanthomorphata</taxon>
        <taxon>Ovalentaria</taxon>
        <taxon>Atherinomorphae</taxon>
        <taxon>Cyprinodontiformes</taxon>
        <taxon>Goodeidae</taxon>
        <taxon>Ilyodon</taxon>
    </lineage>
</organism>
<gene>
    <name evidence="2" type="ORF">ILYODFUR_015023</name>
</gene>
<protein>
    <submittedName>
        <fullName evidence="2">Uncharacterized protein</fullName>
    </submittedName>
</protein>
<keyword evidence="1" id="KW-0812">Transmembrane</keyword>
<sequence length="129" mass="14305">MTPISARSILKPSLQPCCSLKLSASNLKMNLVKNFSHLCKATVTLYGEIQLDILSLLGFFLDSFCGTCGLYFVIFSRRKFVEDRGKTCSPDCRGRDSNHGIATPRAEGSLYMGRTHSPCTSAMRRISLF</sequence>
<feature type="transmembrane region" description="Helical" evidence="1">
    <location>
        <begin position="53"/>
        <end position="74"/>
    </location>
</feature>
<proteinExistence type="predicted"/>
<evidence type="ECO:0000256" key="1">
    <source>
        <dbReference type="SAM" id="Phobius"/>
    </source>
</evidence>